<dbReference type="PROSITE" id="PS50837">
    <property type="entry name" value="NACHT"/>
    <property type="match status" value="1"/>
</dbReference>
<evidence type="ECO:0000313" key="2">
    <source>
        <dbReference type="EMBL" id="TGL96225.1"/>
    </source>
</evidence>
<proteinExistence type="predicted"/>
<gene>
    <name evidence="2" type="ORF">EHQ69_01885</name>
</gene>
<evidence type="ECO:0000313" key="3">
    <source>
        <dbReference type="Proteomes" id="UP000298263"/>
    </source>
</evidence>
<feature type="domain" description="NACHT" evidence="1">
    <location>
        <begin position="137"/>
        <end position="269"/>
    </location>
</feature>
<evidence type="ECO:0000259" key="1">
    <source>
        <dbReference type="PROSITE" id="PS50837"/>
    </source>
</evidence>
<comment type="caution">
    <text evidence="2">The sequence shown here is derived from an EMBL/GenBank/DDBJ whole genome shotgun (WGS) entry which is preliminary data.</text>
</comment>
<dbReference type="PANTHER" id="PTHR46844">
    <property type="entry name" value="SLR5058 PROTEIN"/>
    <property type="match status" value="1"/>
</dbReference>
<dbReference type="InterPro" id="IPR007111">
    <property type="entry name" value="NACHT_NTPase"/>
</dbReference>
<organism evidence="2 3">
    <name type="scientific">Leptospira congkakensis</name>
    <dbReference type="NCBI Taxonomy" id="2484932"/>
    <lineage>
        <taxon>Bacteria</taxon>
        <taxon>Pseudomonadati</taxon>
        <taxon>Spirochaetota</taxon>
        <taxon>Spirochaetia</taxon>
        <taxon>Leptospirales</taxon>
        <taxon>Leptospiraceae</taxon>
        <taxon>Leptospira</taxon>
    </lineage>
</organism>
<dbReference type="OrthoDB" id="8450256at2"/>
<reference evidence="2" key="1">
    <citation type="journal article" date="2019" name="PLoS Negl. Trop. Dis.">
        <title>Revisiting the worldwide diversity of Leptospira species in the environment.</title>
        <authorList>
            <person name="Vincent A.T."/>
            <person name="Schiettekatte O."/>
            <person name="Bourhy P."/>
            <person name="Veyrier F.J."/>
            <person name="Picardeau M."/>
        </authorList>
    </citation>
    <scope>NUCLEOTIDE SEQUENCE [LARGE SCALE GENOMIC DNA]</scope>
    <source>
        <strain evidence="2">201702422</strain>
    </source>
</reference>
<name>A0A4Z0ZYG1_9LEPT</name>
<dbReference type="Proteomes" id="UP000298263">
    <property type="component" value="Unassembled WGS sequence"/>
</dbReference>
<accession>A0A4Z0ZYG1</accession>
<dbReference type="EMBL" id="RQGP01000007">
    <property type="protein sequence ID" value="TGL96225.1"/>
    <property type="molecule type" value="Genomic_DNA"/>
</dbReference>
<dbReference type="Gene3D" id="3.40.50.300">
    <property type="entry name" value="P-loop containing nucleotide triphosphate hydrolases"/>
    <property type="match status" value="1"/>
</dbReference>
<dbReference type="PANTHER" id="PTHR46844:SF1">
    <property type="entry name" value="SLR5058 PROTEIN"/>
    <property type="match status" value="1"/>
</dbReference>
<protein>
    <submittedName>
        <fullName evidence="2">NACHT domain-containing protein</fullName>
    </submittedName>
</protein>
<dbReference type="RefSeq" id="WP_135588899.1">
    <property type="nucleotide sequence ID" value="NZ_RQGO01000003.1"/>
</dbReference>
<dbReference type="Pfam" id="PF05729">
    <property type="entry name" value="NACHT"/>
    <property type="match status" value="1"/>
</dbReference>
<dbReference type="AlphaFoldDB" id="A0A4Z0ZYG1"/>
<sequence>MLNQYIIFYEEIIIPLFFQVKVLVVQNEREIKEKIDRTSLILLYLEHLELELGSIYFDGLPSDNEMHTKVNIENLYVQLRFIFWKKDQKYPEFKAERKALLESHNKKTYIDMDMDMDFYPLPFFNNLHDEEILNLSYNSVILGMPGSGKSMFLKNIAINHAKNFRESIHNSNNNTLFLPLLIRCRDFDFLNLENFTKLLYSTFTRSEKLLGYEKEFKSLIDDYISEGKLLILVDGLDEISEPGIRTRFINKLRQFMDAYPKIKFLITSRETGYRIIASSLVNHCYHFEIADFDDFHIESLVSKWYSIIYGTSAERANEAIALAKSISDYDRITKIAKNPLLLTTLLLVKRWVGQLPTKRSTLYDKAIEVLLMTWNIESYQILDKDQVLPQLSYLAYYMMESGEARIALNKLRKILQESRDAFPEIEYTISVNDFVEKIEMRSSLLVMAGFDYSNGLSEAIYEFRHLTFQEFLAAYAIKEGFLPQNLSLEKENIIEKFLFQESWKETILLYNVLSGRESKKVINLILENISYNLNNEEKIQPLLDLLFNSLIDEILISKDLVEDCIDYLFKYYNLSIGTKISKLLLINKYKDIFDTCFLKHLQSDNDYSRLLISIFSENFNDLCINKIFLFEWITFILNALKTNDEKINKTFSLAMYDIFYALSMSKFSENLKEKIIGEFFTQSLELIKNNIINDRQLNQSLKTLKFLTRLMIEAELKMEYDEILKIIYAKLEHIRDSKNELFMLYIRTIAILPFSNNFRIEKPIQELLIFSKENLNSDDNYVSRFSKLYLFLRNEMNSTVIISNKMYHFPEEAIFEKIYENISIDNTR</sequence>
<keyword evidence="3" id="KW-1185">Reference proteome</keyword>
<dbReference type="SUPFAM" id="SSF52540">
    <property type="entry name" value="P-loop containing nucleoside triphosphate hydrolases"/>
    <property type="match status" value="1"/>
</dbReference>
<dbReference type="InterPro" id="IPR027417">
    <property type="entry name" value="P-loop_NTPase"/>
</dbReference>